<dbReference type="PROSITE" id="PS00720">
    <property type="entry name" value="RASGEF"/>
    <property type="match status" value="1"/>
</dbReference>
<gene>
    <name evidence="7" type="ORF">DdX_12182</name>
</gene>
<dbReference type="InterPro" id="IPR029071">
    <property type="entry name" value="Ubiquitin-like_domsf"/>
</dbReference>
<sequence length="889" mass="99121">MPPVSKYWGDERLTDATYAVYLKKVRYVPPAEYEGLPHYRPIDPDSHHLGEDLGGSDHLQWETIRERVIKAGTLDKLVESLVGSDERMDSRQFNVFFATYRAFAETGTVLDKFFAWFKRSTPSSSASDPSAQKHSTLQTTIRSILICWLDMYPEDFYDAETHFSDLNKLLEFARSCNLYDLKYKAGNVKKRFKRIADDGGLAAQIPTIRRYSYAAPGYDPNNYALTQHRAQMFHVGKENVVQIAEQLTFWDAVLFRELRPYQCLGAIWGRRNKNPDAVYSVRATIDQFNAVSQRVMTSIVLPDCNPEFRAKIVEKWIDIARELRALKNFSSLKAVLGSLQSEPVHRLKSTWSLISKVSMAQFKDLSAIFETDENGEEQNARTILDAEGTAKSSPLKRPQLIQNCRRTKSDVNLAESQGTVPFLGTFLTDLTMLDQAHFDTTEELINFEKRRKEFEVLAKIRLFQSAARAYTIPMDQAFCVWFFYLPALSEKEWSLEIEPASISTPDTRRRPAKSTNGFYSTPSMPITKIQSLTKMFTSFGANDEVPPPVTGETEHNDSGIHTEESWTTNSSSAGGTPNTEPAAVAMALLSRSKGMINGKDKSSTAPSTPAGTLTLRGVSNYSGSEFNPHLHFSPSSRTISRDNSPCIGNHGRASCSSTNADLPPDGSSVYRGVAGEHTLPHNRKQYGGSRGSSSRSATPSNSNMSADVIQQPRPASRFLTSNGRNGHQASQKSNSSSSSRSSYNGSMGTPQTGNSPMAMPSSDELNFHLARVGLDDSVEEGTDYTCINYKCIKVMNGDRMPTLIERALDKHLIDASQIPNYCLVQLLPDGSELKLPDHCNPFYAVAPDPTSPMLNFILKKRSSASDPNATKNRNRQKRSNLLRWSSGYL</sequence>
<feature type="compositionally biased region" description="Low complexity" evidence="3">
    <location>
        <begin position="730"/>
        <end position="746"/>
    </location>
</feature>
<organism evidence="7 8">
    <name type="scientific">Ditylenchus destructor</name>
    <dbReference type="NCBI Taxonomy" id="166010"/>
    <lineage>
        <taxon>Eukaryota</taxon>
        <taxon>Metazoa</taxon>
        <taxon>Ecdysozoa</taxon>
        <taxon>Nematoda</taxon>
        <taxon>Chromadorea</taxon>
        <taxon>Rhabditida</taxon>
        <taxon>Tylenchina</taxon>
        <taxon>Tylenchomorpha</taxon>
        <taxon>Sphaerularioidea</taxon>
        <taxon>Anguinidae</taxon>
        <taxon>Anguininae</taxon>
        <taxon>Ditylenchus</taxon>
    </lineage>
</organism>
<keyword evidence="1 2" id="KW-0344">Guanine-nucleotide releasing factor</keyword>
<keyword evidence="8" id="KW-1185">Reference proteome</keyword>
<dbReference type="Pfam" id="PF00788">
    <property type="entry name" value="RA"/>
    <property type="match status" value="1"/>
</dbReference>
<feature type="domain" description="N-terminal Ras-GEF" evidence="6">
    <location>
        <begin position="65"/>
        <end position="193"/>
    </location>
</feature>
<feature type="domain" description="Ras-GEF" evidence="4">
    <location>
        <begin position="239"/>
        <end position="500"/>
    </location>
</feature>
<dbReference type="Gene3D" id="1.10.840.10">
    <property type="entry name" value="Ras guanine-nucleotide exchange factors catalytic domain"/>
    <property type="match status" value="1"/>
</dbReference>
<dbReference type="SUPFAM" id="SSF54236">
    <property type="entry name" value="Ubiquitin-like"/>
    <property type="match status" value="1"/>
</dbReference>
<dbReference type="InterPro" id="IPR008937">
    <property type="entry name" value="Ras-like_GEF"/>
</dbReference>
<dbReference type="Pfam" id="PF00618">
    <property type="entry name" value="RasGEF_N"/>
    <property type="match status" value="1"/>
</dbReference>
<feature type="domain" description="Ras-associating" evidence="5">
    <location>
        <begin position="766"/>
        <end position="863"/>
    </location>
</feature>
<feature type="region of interest" description="Disordered" evidence="3">
    <location>
        <begin position="652"/>
        <end position="762"/>
    </location>
</feature>
<dbReference type="InterPro" id="IPR019804">
    <property type="entry name" value="Ras_G-nucl-exch_fac_CS"/>
</dbReference>
<protein>
    <submittedName>
        <fullName evidence="7">RasGEF domain-containing protein</fullName>
    </submittedName>
</protein>
<proteinExistence type="predicted"/>
<comment type="caution">
    <text evidence="7">The sequence shown here is derived from an EMBL/GenBank/DDBJ whole genome shotgun (WGS) entry which is preliminary data.</text>
</comment>
<evidence type="ECO:0000259" key="6">
    <source>
        <dbReference type="PROSITE" id="PS50212"/>
    </source>
</evidence>
<evidence type="ECO:0000259" key="4">
    <source>
        <dbReference type="PROSITE" id="PS50009"/>
    </source>
</evidence>
<name>A0AAD4R3Z6_9BILA</name>
<dbReference type="GO" id="GO:0005085">
    <property type="term" value="F:guanyl-nucleotide exchange factor activity"/>
    <property type="evidence" value="ECO:0007669"/>
    <property type="project" value="UniProtKB-KW"/>
</dbReference>
<dbReference type="Gene3D" id="1.20.870.10">
    <property type="entry name" value="Son of sevenless (SoS) protein Chain: S domain 1"/>
    <property type="match status" value="1"/>
</dbReference>
<dbReference type="SMART" id="SM00147">
    <property type="entry name" value="RasGEF"/>
    <property type="match status" value="1"/>
</dbReference>
<evidence type="ECO:0000259" key="5">
    <source>
        <dbReference type="PROSITE" id="PS50200"/>
    </source>
</evidence>
<dbReference type="InterPro" id="IPR023578">
    <property type="entry name" value="Ras_GEF_dom_sf"/>
</dbReference>
<dbReference type="InterPro" id="IPR000651">
    <property type="entry name" value="Ras-like_Gua-exchang_fac_N"/>
</dbReference>
<feature type="region of interest" description="Disordered" evidence="3">
    <location>
        <begin position="595"/>
        <end position="616"/>
    </location>
</feature>
<dbReference type="PROSITE" id="PS50212">
    <property type="entry name" value="RASGEF_NTER"/>
    <property type="match status" value="1"/>
</dbReference>
<dbReference type="GO" id="GO:0007265">
    <property type="term" value="P:Ras protein signal transduction"/>
    <property type="evidence" value="ECO:0007669"/>
    <property type="project" value="TreeGrafter"/>
</dbReference>
<dbReference type="SMART" id="SM00314">
    <property type="entry name" value="RA"/>
    <property type="match status" value="1"/>
</dbReference>
<feature type="region of interest" description="Disordered" evidence="3">
    <location>
        <begin position="540"/>
        <end position="579"/>
    </location>
</feature>
<evidence type="ECO:0000256" key="3">
    <source>
        <dbReference type="SAM" id="MobiDB-lite"/>
    </source>
</evidence>
<feature type="compositionally biased region" description="Polar residues" evidence="3">
    <location>
        <begin position="565"/>
        <end position="579"/>
    </location>
</feature>
<dbReference type="Pfam" id="PF00617">
    <property type="entry name" value="RasGEF"/>
    <property type="match status" value="1"/>
</dbReference>
<feature type="compositionally biased region" description="Polar residues" evidence="3">
    <location>
        <begin position="603"/>
        <end position="616"/>
    </location>
</feature>
<dbReference type="CDD" id="cd06224">
    <property type="entry name" value="REM"/>
    <property type="match status" value="1"/>
</dbReference>
<evidence type="ECO:0000256" key="1">
    <source>
        <dbReference type="ARBA" id="ARBA00022658"/>
    </source>
</evidence>
<reference evidence="7" key="1">
    <citation type="submission" date="2022-01" db="EMBL/GenBank/DDBJ databases">
        <title>Genome Sequence Resource for Two Populations of Ditylenchus destructor, the Migratory Endoparasitic Phytonematode.</title>
        <authorList>
            <person name="Zhang H."/>
            <person name="Lin R."/>
            <person name="Xie B."/>
        </authorList>
    </citation>
    <scope>NUCLEOTIDE SEQUENCE</scope>
    <source>
        <strain evidence="7">BazhouSP</strain>
    </source>
</reference>
<evidence type="ECO:0000313" key="7">
    <source>
        <dbReference type="EMBL" id="KAI1707950.1"/>
    </source>
</evidence>
<dbReference type="PANTHER" id="PTHR23113:SF312">
    <property type="entry name" value="RAL GUANINE NUCLEOTIDE DISSOCIATION STIMULATOR-LIKE, ISOFORM E"/>
    <property type="match status" value="1"/>
</dbReference>
<accession>A0AAD4R3Z6</accession>
<dbReference type="PANTHER" id="PTHR23113">
    <property type="entry name" value="GUANINE NUCLEOTIDE EXCHANGE FACTOR"/>
    <property type="match status" value="1"/>
</dbReference>
<feature type="compositionally biased region" description="Basic and acidic residues" evidence="3">
    <location>
        <begin position="552"/>
        <end position="564"/>
    </location>
</feature>
<dbReference type="Gene3D" id="3.10.20.90">
    <property type="entry name" value="Phosphatidylinositol 3-kinase Catalytic Subunit, Chain A, domain 1"/>
    <property type="match status" value="1"/>
</dbReference>
<dbReference type="PROSITE" id="PS50200">
    <property type="entry name" value="RA"/>
    <property type="match status" value="1"/>
</dbReference>
<dbReference type="InterPro" id="IPR000159">
    <property type="entry name" value="RA_dom"/>
</dbReference>
<dbReference type="SMART" id="SM00229">
    <property type="entry name" value="RasGEFN"/>
    <property type="match status" value="1"/>
</dbReference>
<evidence type="ECO:0000313" key="8">
    <source>
        <dbReference type="Proteomes" id="UP001201812"/>
    </source>
</evidence>
<dbReference type="CDD" id="cd00153">
    <property type="entry name" value="RA_RalGDS_like"/>
    <property type="match status" value="1"/>
</dbReference>
<dbReference type="Proteomes" id="UP001201812">
    <property type="component" value="Unassembled WGS sequence"/>
</dbReference>
<dbReference type="InterPro" id="IPR001895">
    <property type="entry name" value="RASGEF_cat_dom"/>
</dbReference>
<dbReference type="EMBL" id="JAKKPZ010000038">
    <property type="protein sequence ID" value="KAI1707950.1"/>
    <property type="molecule type" value="Genomic_DNA"/>
</dbReference>
<feature type="compositionally biased region" description="Polar residues" evidence="3">
    <location>
        <begin position="718"/>
        <end position="729"/>
    </location>
</feature>
<dbReference type="AlphaFoldDB" id="A0AAD4R3Z6"/>
<dbReference type="CDD" id="cd00155">
    <property type="entry name" value="RasGEF"/>
    <property type="match status" value="1"/>
</dbReference>
<dbReference type="GO" id="GO:0005886">
    <property type="term" value="C:plasma membrane"/>
    <property type="evidence" value="ECO:0007669"/>
    <property type="project" value="TreeGrafter"/>
</dbReference>
<dbReference type="SUPFAM" id="SSF48366">
    <property type="entry name" value="Ras GEF"/>
    <property type="match status" value="1"/>
</dbReference>
<dbReference type="PROSITE" id="PS50009">
    <property type="entry name" value="RASGEF_CAT"/>
    <property type="match status" value="1"/>
</dbReference>
<evidence type="ECO:0000256" key="2">
    <source>
        <dbReference type="PROSITE-ProRule" id="PRU00168"/>
    </source>
</evidence>
<dbReference type="InterPro" id="IPR036964">
    <property type="entry name" value="RASGEF_cat_dom_sf"/>
</dbReference>